<accession>A0A3E0U778</accession>
<dbReference type="AlphaFoldDB" id="A0A3E0U778"/>
<evidence type="ECO:0000259" key="2">
    <source>
        <dbReference type="PROSITE" id="PS50110"/>
    </source>
</evidence>
<dbReference type="GO" id="GO:0000160">
    <property type="term" value="P:phosphorelay signal transduction system"/>
    <property type="evidence" value="ECO:0007669"/>
    <property type="project" value="InterPro"/>
</dbReference>
<dbReference type="PANTHER" id="PTHR45228">
    <property type="entry name" value="CYCLIC DI-GMP PHOSPHODIESTERASE TM_0186-RELATED"/>
    <property type="match status" value="1"/>
</dbReference>
<dbReference type="PANTHER" id="PTHR45228:SF8">
    <property type="entry name" value="TWO-COMPONENT RESPONSE REGULATOR-RELATED"/>
    <property type="match status" value="1"/>
</dbReference>
<reference evidence="4" key="1">
    <citation type="submission" date="2018-08" db="EMBL/GenBank/DDBJ databases">
        <title>Thalassotalea euphylliae genome.</title>
        <authorList>
            <person name="Summers S."/>
            <person name="Rice S.A."/>
            <person name="Freckelton M.L."/>
            <person name="Nedved B.T."/>
            <person name="Hadfield M.G."/>
        </authorList>
    </citation>
    <scope>NUCLEOTIDE SEQUENCE [LARGE SCALE GENOMIC DNA]</scope>
    <source>
        <strain evidence="4">H3</strain>
    </source>
</reference>
<name>A0A3E0U778_9GAMM</name>
<keyword evidence="1" id="KW-0597">Phosphoprotein</keyword>
<dbReference type="InterPro" id="IPR001789">
    <property type="entry name" value="Sig_transdc_resp-reg_receiver"/>
</dbReference>
<dbReference type="RefSeq" id="WP_116017252.1">
    <property type="nucleotide sequence ID" value="NZ_QUOT01000001.1"/>
</dbReference>
<dbReference type="EMBL" id="QUOT01000001">
    <property type="protein sequence ID" value="REL31995.1"/>
    <property type="molecule type" value="Genomic_DNA"/>
</dbReference>
<proteinExistence type="predicted"/>
<gene>
    <name evidence="3" type="ORF">DXX94_15440</name>
</gene>
<dbReference type="Gene3D" id="1.10.3210.10">
    <property type="entry name" value="Hypothetical protein af1432"/>
    <property type="match status" value="1"/>
</dbReference>
<dbReference type="Proteomes" id="UP000256899">
    <property type="component" value="Unassembled WGS sequence"/>
</dbReference>
<comment type="caution">
    <text evidence="3">The sequence shown here is derived from an EMBL/GenBank/DDBJ whole genome shotgun (WGS) entry which is preliminary data.</text>
</comment>
<dbReference type="SUPFAM" id="SSF52172">
    <property type="entry name" value="CheY-like"/>
    <property type="match status" value="1"/>
</dbReference>
<dbReference type="Gene3D" id="3.40.50.2300">
    <property type="match status" value="1"/>
</dbReference>
<dbReference type="Pfam" id="PF00072">
    <property type="entry name" value="Response_reg"/>
    <property type="match status" value="1"/>
</dbReference>
<dbReference type="InterPro" id="IPR052020">
    <property type="entry name" value="Cyclic_di-GMP/3'3'-cGAMP_PDE"/>
</dbReference>
<dbReference type="CDD" id="cd17569">
    <property type="entry name" value="REC_HupR-like"/>
    <property type="match status" value="1"/>
</dbReference>
<feature type="domain" description="Response regulatory" evidence="2">
    <location>
        <begin position="4"/>
        <end position="118"/>
    </location>
</feature>
<sequence length="449" mass="50050">MKPSILIVDDEQEIVKALTRLLVKRYQVHGFTDPQQALAFFESSPTHIVLSDMKMPEVNGVDLMASIYKLSPKTRRVILTGYADAEMAQAAINQGHVQAYLDKPWDNEVLLATLERLINDLKRENKRAFAVKKLKQKNQYLKDKSEASELISTMMLSSNEHSQQQTERLVSSHNDLINLSANLVASHTQDSSGHANRIAQQAKILAEQAGLPMELGNAIYLAGLFYRIALTEQDANLAGTPLEELKPQALHIWQKLPQLSSDILLDTPMLSASAKIVSSAYFVWGSTHCQLDDAEPFQQDNSVYALAAKVLSLVVFLDLYICGQIDGELHQPVAAFKTLKPVMKKYFNGKLILEAEKLLCQPLPNHQYELPRTISQLNVGQVLAQDVFDRLEQCLLTQHSVLTEANLETLKLLQEECEQPMLVFVYSTAPTVPKSADDTTSEVDKLAAG</sequence>
<keyword evidence="4" id="KW-1185">Reference proteome</keyword>
<organism evidence="3 4">
    <name type="scientific">Thalassotalea euphylliae</name>
    <dbReference type="NCBI Taxonomy" id="1655234"/>
    <lineage>
        <taxon>Bacteria</taxon>
        <taxon>Pseudomonadati</taxon>
        <taxon>Pseudomonadota</taxon>
        <taxon>Gammaproteobacteria</taxon>
        <taxon>Alteromonadales</taxon>
        <taxon>Colwelliaceae</taxon>
        <taxon>Thalassotalea</taxon>
    </lineage>
</organism>
<protein>
    <submittedName>
        <fullName evidence="3">Response regulator</fullName>
    </submittedName>
</protein>
<evidence type="ECO:0000256" key="1">
    <source>
        <dbReference type="PROSITE-ProRule" id="PRU00169"/>
    </source>
</evidence>
<dbReference type="PROSITE" id="PS50110">
    <property type="entry name" value="RESPONSE_REGULATORY"/>
    <property type="match status" value="1"/>
</dbReference>
<dbReference type="SMART" id="SM00448">
    <property type="entry name" value="REC"/>
    <property type="match status" value="1"/>
</dbReference>
<dbReference type="InterPro" id="IPR011006">
    <property type="entry name" value="CheY-like_superfamily"/>
</dbReference>
<feature type="modified residue" description="4-aspartylphosphate" evidence="1">
    <location>
        <position position="52"/>
    </location>
</feature>
<evidence type="ECO:0000313" key="3">
    <source>
        <dbReference type="EMBL" id="REL31995.1"/>
    </source>
</evidence>
<evidence type="ECO:0000313" key="4">
    <source>
        <dbReference type="Proteomes" id="UP000256899"/>
    </source>
</evidence>